<evidence type="ECO:0000313" key="2">
    <source>
        <dbReference type="Proteomes" id="UP001429357"/>
    </source>
</evidence>
<gene>
    <name evidence="1" type="ORF">BAU18_000682</name>
</gene>
<organism evidence="1 2">
    <name type="scientific">Enterococcus diestrammenae</name>
    <dbReference type="NCBI Taxonomy" id="1155073"/>
    <lineage>
        <taxon>Bacteria</taxon>
        <taxon>Bacillati</taxon>
        <taxon>Bacillota</taxon>
        <taxon>Bacilli</taxon>
        <taxon>Lactobacillales</taxon>
        <taxon>Enterococcaceae</taxon>
        <taxon>Enterococcus</taxon>
    </lineage>
</organism>
<dbReference type="InterPro" id="IPR029052">
    <property type="entry name" value="Metallo-depent_PP-like"/>
</dbReference>
<dbReference type="SUPFAM" id="SSF56300">
    <property type="entry name" value="Metallo-dependent phosphatases"/>
    <property type="match status" value="1"/>
</dbReference>
<dbReference type="EMBL" id="MAEI02000001">
    <property type="protein sequence ID" value="MEO1781103.1"/>
    <property type="molecule type" value="Genomic_DNA"/>
</dbReference>
<comment type="caution">
    <text evidence="1">The sequence shown here is derived from an EMBL/GenBank/DDBJ whole genome shotgun (WGS) entry which is preliminary data.</text>
</comment>
<evidence type="ECO:0008006" key="3">
    <source>
        <dbReference type="Google" id="ProtNLM"/>
    </source>
</evidence>
<dbReference type="RefSeq" id="WP_161870714.1">
    <property type="nucleotide sequence ID" value="NZ_JAQFAM010000022.1"/>
</dbReference>
<proteinExistence type="predicted"/>
<dbReference type="Proteomes" id="UP001429357">
    <property type="component" value="Unassembled WGS sequence"/>
</dbReference>
<protein>
    <recommendedName>
        <fullName evidence="3">Metallophosphatase</fullName>
    </recommendedName>
</protein>
<keyword evidence="2" id="KW-1185">Reference proteome</keyword>
<dbReference type="Gene3D" id="3.60.21.10">
    <property type="match status" value="1"/>
</dbReference>
<sequence>MKFFTSDTHFFHEDLLGSHDFAPRPFKTVMEMNETIVTHWNQVVKVTDIVYHLGDIAMHPDYEQGFPAILDLLTRLNGEIHFVKGNHDNRAFLKYLAAHDPGGVKAGRPKFFFHDVGVLLKFDHHQYYLTHYPMLLGITKNIRNLHGHIHHASVPIKEDLNVGVDAPELAYLPEPQPFGAPISENQIGIIAKAKAEELAKLRM</sequence>
<reference evidence="1" key="2">
    <citation type="submission" date="2024-02" db="EMBL/GenBank/DDBJ databases">
        <title>The Genome Sequence of Enterococcus diestrammenae JM9A.</title>
        <authorList>
            <person name="Earl A."/>
            <person name="Manson A."/>
            <person name="Gilmore M."/>
            <person name="Sanders J."/>
            <person name="Shea T."/>
            <person name="Howe W."/>
            <person name="Livny J."/>
            <person name="Cuomo C."/>
            <person name="Neafsey D."/>
            <person name="Birren B."/>
        </authorList>
    </citation>
    <scope>NUCLEOTIDE SEQUENCE</scope>
    <source>
        <strain evidence="1">JM9A</strain>
    </source>
</reference>
<accession>A0ABV0F250</accession>
<reference evidence="1" key="1">
    <citation type="submission" date="2016-06" db="EMBL/GenBank/DDBJ databases">
        <authorList>
            <person name="Van Tyne D."/>
        </authorList>
    </citation>
    <scope>NUCLEOTIDE SEQUENCE</scope>
    <source>
        <strain evidence="1">JM9A</strain>
    </source>
</reference>
<name>A0ABV0F250_9ENTE</name>
<evidence type="ECO:0000313" key="1">
    <source>
        <dbReference type="EMBL" id="MEO1781103.1"/>
    </source>
</evidence>